<protein>
    <submittedName>
        <fullName evidence="2">Uncharacterized protein</fullName>
    </submittedName>
</protein>
<feature type="transmembrane region" description="Helical" evidence="1">
    <location>
        <begin position="6"/>
        <end position="32"/>
    </location>
</feature>
<organism evidence="2 3">
    <name type="scientific">Paenibacillus polymyxa</name>
    <name type="common">Bacillus polymyxa</name>
    <dbReference type="NCBI Taxonomy" id="1406"/>
    <lineage>
        <taxon>Bacteria</taxon>
        <taxon>Bacillati</taxon>
        <taxon>Bacillota</taxon>
        <taxon>Bacilli</taxon>
        <taxon>Bacillales</taxon>
        <taxon>Paenibacillaceae</taxon>
        <taxon>Paenibacillus</taxon>
    </lineage>
</organism>
<accession>A0A378XZI1</accession>
<sequence length="63" mass="7191">MVNFFTGTLLFIIDFINVLVIYCVIGLLWTIAEKIFYGTITPRTIDDIVAFILACSIYLNLIK</sequence>
<dbReference type="Proteomes" id="UP000254400">
    <property type="component" value="Unassembled WGS sequence"/>
</dbReference>
<evidence type="ECO:0000313" key="2">
    <source>
        <dbReference type="EMBL" id="SUA70244.1"/>
    </source>
</evidence>
<dbReference type="EMBL" id="UGSC01000001">
    <property type="protein sequence ID" value="SUA70244.1"/>
    <property type="molecule type" value="Genomic_DNA"/>
</dbReference>
<reference evidence="2 3" key="1">
    <citation type="submission" date="2018-06" db="EMBL/GenBank/DDBJ databases">
        <authorList>
            <consortium name="Pathogen Informatics"/>
            <person name="Doyle S."/>
        </authorList>
    </citation>
    <scope>NUCLEOTIDE SEQUENCE [LARGE SCALE GENOMIC DNA]</scope>
    <source>
        <strain evidence="2 3">NCTC10343</strain>
    </source>
</reference>
<evidence type="ECO:0000313" key="3">
    <source>
        <dbReference type="Proteomes" id="UP000254400"/>
    </source>
</evidence>
<keyword evidence="1" id="KW-0472">Membrane</keyword>
<gene>
    <name evidence="2" type="ORF">NCTC10343_03114</name>
</gene>
<keyword evidence="1" id="KW-1133">Transmembrane helix</keyword>
<keyword evidence="1" id="KW-0812">Transmembrane</keyword>
<proteinExistence type="predicted"/>
<evidence type="ECO:0000256" key="1">
    <source>
        <dbReference type="SAM" id="Phobius"/>
    </source>
</evidence>
<dbReference type="AlphaFoldDB" id="A0A378XZI1"/>
<name>A0A378XZI1_PAEPO</name>
<feature type="transmembrane region" description="Helical" evidence="1">
    <location>
        <begin position="44"/>
        <end position="62"/>
    </location>
</feature>